<sequence>MKRATTIPEQIKLLTSRGVKINDNAKAEENLLDIGYYRLGFYFFPFEKSYPNIKNRTHDVRENTCFEDAVTLYYFDYDLRNTLSKYISRIEVAFRTYLTYKLSNKYKGDTCWFVNPSVVEQSFINDFSDKCYKEVKRNNNIKQHHKKYKHDTYAPAWKTLEHMTLGSVLLLYKSLIKTDDRLLVAKHFGVNQTTIFENYIETVRCVRNVCAHSAVLYDVRLHQLVKKGPAGKVAQDEAYSLCGAIKVIAYLIGTISLNRQHDFVLELNRAYTTLKNKSIYLTQTVEQITHMKWELSDIALLESKK</sequence>
<gene>
    <name evidence="1" type="ORF">SAMN06265364_10556</name>
</gene>
<accession>A0A2N9QRJ9</accession>
<dbReference type="OrthoDB" id="5363652at2"/>
<dbReference type="AlphaFoldDB" id="A0A2N9QRJ9"/>
<evidence type="ECO:0000313" key="2">
    <source>
        <dbReference type="Proteomes" id="UP000198427"/>
    </source>
</evidence>
<dbReference type="InterPro" id="IPR011664">
    <property type="entry name" value="Abi_system_AbiD/AbiF-like"/>
</dbReference>
<name>A0A2N9QRJ9_9BACT</name>
<keyword evidence="2" id="KW-1185">Reference proteome</keyword>
<dbReference type="EMBL" id="FZNZ01000005">
    <property type="protein sequence ID" value="SNR70234.1"/>
    <property type="molecule type" value="Genomic_DNA"/>
</dbReference>
<protein>
    <submittedName>
        <fullName evidence="1">Abortive infection bacteriophage resistance protein</fullName>
    </submittedName>
</protein>
<organism evidence="1 2">
    <name type="scientific">Prevotella jejuni</name>
    <dbReference type="NCBI Taxonomy" id="1177574"/>
    <lineage>
        <taxon>Bacteria</taxon>
        <taxon>Pseudomonadati</taxon>
        <taxon>Bacteroidota</taxon>
        <taxon>Bacteroidia</taxon>
        <taxon>Bacteroidales</taxon>
        <taxon>Prevotellaceae</taxon>
        <taxon>Prevotella</taxon>
    </lineage>
</organism>
<dbReference type="Pfam" id="PF07751">
    <property type="entry name" value="Abi_2"/>
    <property type="match status" value="1"/>
</dbReference>
<dbReference type="KEGG" id="pje:CRM71_13795"/>
<dbReference type="GeneID" id="94030397"/>
<dbReference type="Proteomes" id="UP000198427">
    <property type="component" value="Unassembled WGS sequence"/>
</dbReference>
<proteinExistence type="predicted"/>
<reference evidence="1 2" key="1">
    <citation type="submission" date="2017-06" db="EMBL/GenBank/DDBJ databases">
        <authorList>
            <person name="Varghese N."/>
            <person name="Submissions S."/>
        </authorList>
    </citation>
    <scope>NUCLEOTIDE SEQUENCE [LARGE SCALE GENOMIC DNA]</scope>
    <source>
        <strain evidence="1 2">DSM 26989</strain>
    </source>
</reference>
<dbReference type="RefSeq" id="WP_089365621.1">
    <property type="nucleotide sequence ID" value="NZ_CALLVZ010000038.1"/>
</dbReference>
<evidence type="ECO:0000313" key="1">
    <source>
        <dbReference type="EMBL" id="SNR70234.1"/>
    </source>
</evidence>
<comment type="caution">
    <text evidence="1">The sequence shown here is derived from an EMBL/GenBank/DDBJ whole genome shotgun (WGS) entry which is preliminary data.</text>
</comment>